<dbReference type="Proteomes" id="UP000599179">
    <property type="component" value="Unassembled WGS sequence"/>
</dbReference>
<feature type="domain" description="NUMOD4" evidence="1">
    <location>
        <begin position="8"/>
        <end position="57"/>
    </location>
</feature>
<proteinExistence type="predicted"/>
<protein>
    <recommendedName>
        <fullName evidence="1">NUMOD4 domain-containing protein</fullName>
    </recommendedName>
</protein>
<dbReference type="RefSeq" id="WP_188459374.1">
    <property type="nucleotide sequence ID" value="NZ_BMGM01000012.1"/>
</dbReference>
<comment type="caution">
    <text evidence="2">The sequence shown here is derived from an EMBL/GenBank/DDBJ whole genome shotgun (WGS) entry which is preliminary data.</text>
</comment>
<dbReference type="EMBL" id="BMGM01000012">
    <property type="protein sequence ID" value="GGE43106.1"/>
    <property type="molecule type" value="Genomic_DNA"/>
</dbReference>
<evidence type="ECO:0000313" key="2">
    <source>
        <dbReference type="EMBL" id="GGE43106.1"/>
    </source>
</evidence>
<dbReference type="Pfam" id="PF07463">
    <property type="entry name" value="NUMOD4"/>
    <property type="match status" value="1"/>
</dbReference>
<name>A0ABQ1SNA0_9FLAO</name>
<evidence type="ECO:0000313" key="3">
    <source>
        <dbReference type="Proteomes" id="UP000599179"/>
    </source>
</evidence>
<reference evidence="3" key="1">
    <citation type="journal article" date="2019" name="Int. J. Syst. Evol. Microbiol.">
        <title>The Global Catalogue of Microorganisms (GCM) 10K type strain sequencing project: providing services to taxonomists for standard genome sequencing and annotation.</title>
        <authorList>
            <consortium name="The Broad Institute Genomics Platform"/>
            <consortium name="The Broad Institute Genome Sequencing Center for Infectious Disease"/>
            <person name="Wu L."/>
            <person name="Ma J."/>
        </authorList>
    </citation>
    <scope>NUCLEOTIDE SEQUENCE [LARGE SCALE GENOMIC DNA]</scope>
    <source>
        <strain evidence="3">CGMCC 1.12931</strain>
    </source>
</reference>
<dbReference type="SUPFAM" id="SSF54060">
    <property type="entry name" value="His-Me finger endonucleases"/>
    <property type="match status" value="1"/>
</dbReference>
<keyword evidence="3" id="KW-1185">Reference proteome</keyword>
<organism evidence="2 3">
    <name type="scientific">Psychroflexus planctonicus</name>
    <dbReference type="NCBI Taxonomy" id="1526575"/>
    <lineage>
        <taxon>Bacteria</taxon>
        <taxon>Pseudomonadati</taxon>
        <taxon>Bacteroidota</taxon>
        <taxon>Flavobacteriia</taxon>
        <taxon>Flavobacteriales</taxon>
        <taxon>Flavobacteriaceae</taxon>
        <taxon>Psychroflexus</taxon>
    </lineage>
</organism>
<dbReference type="InterPro" id="IPR044925">
    <property type="entry name" value="His-Me_finger_sf"/>
</dbReference>
<dbReference type="InterPro" id="IPR010902">
    <property type="entry name" value="NUMOD4"/>
</dbReference>
<accession>A0ABQ1SNA0</accession>
<gene>
    <name evidence="2" type="ORF">GCM10010832_23820</name>
</gene>
<evidence type="ECO:0000259" key="1">
    <source>
        <dbReference type="Pfam" id="PF07463"/>
    </source>
</evidence>
<dbReference type="Gene3D" id="3.90.75.20">
    <property type="match status" value="1"/>
</dbReference>
<sequence length="186" mass="22170">MFKKYPDEEWKTIQFDDKVSEKEKYKVSNYGRVLNCKGENEFLVKAAYINGYQHLPVRQKKNGNSTSRYVHKLVAQHFLEQNDGQYVIHKNYHKKDNRVVNLKWATKSEKEMHQFSNPEHKISVSKRKGRVTNAKLTETRVKLIKRKLKDPNRRTRLKMIAKQFGISEMQLHRIKTGENWSSVTEY</sequence>